<dbReference type="GO" id="GO:0005737">
    <property type="term" value="C:cytoplasm"/>
    <property type="evidence" value="ECO:0007669"/>
    <property type="project" value="TreeGrafter"/>
</dbReference>
<reference evidence="5 6" key="1">
    <citation type="submission" date="2015-08" db="EMBL/GenBank/DDBJ databases">
        <title>Draft Genome Sequence of Pseudoalteromonas porphyrae UCD-SED14.</title>
        <authorList>
            <person name="Coil D.A."/>
            <person name="Jospin G."/>
            <person name="Lee R.D."/>
            <person name="Eisen J.A."/>
        </authorList>
    </citation>
    <scope>NUCLEOTIDE SEQUENCE [LARGE SCALE GENOMIC DNA]</scope>
    <source>
        <strain evidence="5 6">UCD-SED14</strain>
    </source>
</reference>
<dbReference type="GO" id="GO:0018169">
    <property type="term" value="F:ribosomal S6-glutamic acid ligase activity"/>
    <property type="evidence" value="ECO:0007669"/>
    <property type="project" value="TreeGrafter"/>
</dbReference>
<feature type="domain" description="ATP-grasp" evidence="4">
    <location>
        <begin position="263"/>
        <end position="455"/>
    </location>
</feature>
<dbReference type="GO" id="GO:0008716">
    <property type="term" value="F:D-alanine-D-alanine ligase activity"/>
    <property type="evidence" value="ECO:0007669"/>
    <property type="project" value="InterPro"/>
</dbReference>
<protein>
    <submittedName>
        <fullName evidence="5">Carboxylate--amine ligase</fullName>
    </submittedName>
</protein>
<evidence type="ECO:0000313" key="6">
    <source>
        <dbReference type="Proteomes" id="UP000037848"/>
    </source>
</evidence>
<dbReference type="AlphaFoldDB" id="A0A0N1EPB0"/>
<dbReference type="GO" id="GO:0046872">
    <property type="term" value="F:metal ion binding"/>
    <property type="evidence" value="ECO:0007669"/>
    <property type="project" value="InterPro"/>
</dbReference>
<dbReference type="InterPro" id="IPR011761">
    <property type="entry name" value="ATP-grasp"/>
</dbReference>
<evidence type="ECO:0000256" key="2">
    <source>
        <dbReference type="ARBA" id="ARBA00023211"/>
    </source>
</evidence>
<accession>A0A0N1EPB0</accession>
<dbReference type="InterPro" id="IPR025839">
    <property type="entry name" value="RLAN_dom"/>
</dbReference>
<evidence type="ECO:0000256" key="1">
    <source>
        <dbReference type="ARBA" id="ARBA00022598"/>
    </source>
</evidence>
<dbReference type="PANTHER" id="PTHR21621:SF0">
    <property type="entry name" value="BETA-CITRYLGLUTAMATE SYNTHASE B-RELATED"/>
    <property type="match status" value="1"/>
</dbReference>
<evidence type="ECO:0000256" key="3">
    <source>
        <dbReference type="PROSITE-ProRule" id="PRU00409"/>
    </source>
</evidence>
<dbReference type="GO" id="GO:0009432">
    <property type="term" value="P:SOS response"/>
    <property type="evidence" value="ECO:0007669"/>
    <property type="project" value="TreeGrafter"/>
</dbReference>
<evidence type="ECO:0000259" key="4">
    <source>
        <dbReference type="PROSITE" id="PS50975"/>
    </source>
</evidence>
<keyword evidence="3" id="KW-0547">Nucleotide-binding</keyword>
<dbReference type="RefSeq" id="WP_054453016.1">
    <property type="nucleotide sequence ID" value="NZ_LHPH01000003.1"/>
</dbReference>
<gene>
    <name evidence="5" type="ORF">ADS77_03495</name>
</gene>
<dbReference type="GO" id="GO:0005524">
    <property type="term" value="F:ATP binding"/>
    <property type="evidence" value="ECO:0007669"/>
    <property type="project" value="UniProtKB-UniRule"/>
</dbReference>
<dbReference type="SUPFAM" id="SSF56059">
    <property type="entry name" value="Glutathione synthetase ATP-binding domain-like"/>
    <property type="match status" value="1"/>
</dbReference>
<dbReference type="Gene3D" id="3.30.1490.20">
    <property type="entry name" value="ATP-grasp fold, A domain"/>
    <property type="match status" value="1"/>
</dbReference>
<dbReference type="InterPro" id="IPR011095">
    <property type="entry name" value="Dala_Dala_lig_C"/>
</dbReference>
<dbReference type="PROSITE" id="PS50975">
    <property type="entry name" value="ATP_GRASP"/>
    <property type="match status" value="1"/>
</dbReference>
<keyword evidence="3" id="KW-0067">ATP-binding</keyword>
<dbReference type="PATRIC" id="fig|187330.3.peg.1738"/>
<sequence length="464" mass="52755">MFKTLIVVDNNEQTLAHSFENVITFNTYLRDYPKLNEPKTRIINLCDSSQYLSKGYYCSLLAEARKHQVLPSVKTINALRSGQALMLNLGQIDGTFYFGNAVNELQSKAAKAVFKQYPAPILFVDHAGLLQQGSLASLNSEQHQEFVAKLNEFTQTQWRISDTQKRHRWDMAILVDHNEKVPPSDKDAIARFIKAAAKHGIHAQALSFEEIDNIVQFDALFIRQTTAIDHPTYRLASKAQSLGLVVIDDADSILRCCNKVYLHDAFNYQKVPSLKTMVVADQTDETITQLEATFTYPLVLKMPEGSFSKGVYKVADQTELKVKLTELFEFSALVLAQEYMYTEYDWRVGVLNGRAIYACRYLMARNHWQIYNHDAKRFFSGGFETLPTFELPKAVLDAALKACKTVGKGLYGVDVKEHQGRAYVLEVNDNPSIDHKVEDAYLGDELYMIIMDEFKQRLEARGRG</sequence>
<comment type="caution">
    <text evidence="5">The sequence shown here is derived from an EMBL/GenBank/DDBJ whole genome shotgun (WGS) entry which is preliminary data.</text>
</comment>
<dbReference type="EMBL" id="LHPH01000003">
    <property type="protein sequence ID" value="KPH64884.1"/>
    <property type="molecule type" value="Genomic_DNA"/>
</dbReference>
<dbReference type="Proteomes" id="UP000037848">
    <property type="component" value="Unassembled WGS sequence"/>
</dbReference>
<dbReference type="PANTHER" id="PTHR21621">
    <property type="entry name" value="RIBOSOMAL PROTEIN S6 MODIFICATION PROTEIN"/>
    <property type="match status" value="1"/>
</dbReference>
<proteinExistence type="predicted"/>
<name>A0A0N1EPB0_9GAMM</name>
<keyword evidence="1 5" id="KW-0436">Ligase</keyword>
<dbReference type="InterPro" id="IPR013815">
    <property type="entry name" value="ATP_grasp_subdomain_1"/>
</dbReference>
<keyword evidence="6" id="KW-1185">Reference proteome</keyword>
<evidence type="ECO:0000313" key="5">
    <source>
        <dbReference type="EMBL" id="KPH64884.1"/>
    </source>
</evidence>
<organism evidence="5 6">
    <name type="scientific">Pseudoalteromonas porphyrae</name>
    <dbReference type="NCBI Taxonomy" id="187330"/>
    <lineage>
        <taxon>Bacteria</taxon>
        <taxon>Pseudomonadati</taxon>
        <taxon>Pseudomonadota</taxon>
        <taxon>Gammaproteobacteria</taxon>
        <taxon>Alteromonadales</taxon>
        <taxon>Pseudoalteromonadaceae</taxon>
        <taxon>Pseudoalteromonas</taxon>
    </lineage>
</organism>
<keyword evidence="2" id="KW-0464">Manganese</keyword>
<dbReference type="Pfam" id="PF14401">
    <property type="entry name" value="RLAN"/>
    <property type="match status" value="1"/>
</dbReference>
<dbReference type="Pfam" id="PF07478">
    <property type="entry name" value="Dala_Dala_lig_C"/>
    <property type="match status" value="1"/>
</dbReference>
<dbReference type="Gene3D" id="3.30.470.20">
    <property type="entry name" value="ATP-grasp fold, B domain"/>
    <property type="match status" value="1"/>
</dbReference>
<dbReference type="STRING" id="187330.AMS58_08620"/>
<dbReference type="OrthoDB" id="9800957at2"/>